<protein>
    <submittedName>
        <fullName evidence="2">SAM-dependent methyltransferase</fullName>
    </submittedName>
</protein>
<dbReference type="AlphaFoldDB" id="A0A1D9P4H3"/>
<dbReference type="CDD" id="cd02440">
    <property type="entry name" value="AdoMet_MTases"/>
    <property type="match status" value="1"/>
</dbReference>
<organism evidence="2 3">
    <name type="scientific">Butyrivibrio hungatei</name>
    <dbReference type="NCBI Taxonomy" id="185008"/>
    <lineage>
        <taxon>Bacteria</taxon>
        <taxon>Bacillati</taxon>
        <taxon>Bacillota</taxon>
        <taxon>Clostridia</taxon>
        <taxon>Lachnospirales</taxon>
        <taxon>Lachnospiraceae</taxon>
        <taxon>Butyrivibrio</taxon>
    </lineage>
</organism>
<dbReference type="RefSeq" id="WP_071177000.1">
    <property type="nucleotide sequence ID" value="NZ_CP017831.1"/>
</dbReference>
<dbReference type="GO" id="GO:0008757">
    <property type="term" value="F:S-adenosylmethionine-dependent methyltransferase activity"/>
    <property type="evidence" value="ECO:0007669"/>
    <property type="project" value="InterPro"/>
</dbReference>
<dbReference type="SUPFAM" id="SSF53335">
    <property type="entry name" value="S-adenosyl-L-methionine-dependent methyltransferases"/>
    <property type="match status" value="1"/>
</dbReference>
<evidence type="ECO:0000259" key="1">
    <source>
        <dbReference type="Pfam" id="PF08241"/>
    </source>
</evidence>
<dbReference type="GO" id="GO:0032259">
    <property type="term" value="P:methylation"/>
    <property type="evidence" value="ECO:0007669"/>
    <property type="project" value="UniProtKB-KW"/>
</dbReference>
<feature type="domain" description="Methyltransferase type 11" evidence="1">
    <location>
        <begin position="56"/>
        <end position="153"/>
    </location>
</feature>
<dbReference type="PANTHER" id="PTHR43591">
    <property type="entry name" value="METHYLTRANSFERASE"/>
    <property type="match status" value="1"/>
</dbReference>
<reference evidence="3" key="1">
    <citation type="submission" date="2016-10" db="EMBL/GenBank/DDBJ databases">
        <title>The complete genome sequence of the rumen bacterium Butyrivibrio hungatei MB2003.</title>
        <authorList>
            <person name="Palevich N."/>
            <person name="Kelly W.J."/>
            <person name="Leahy S.C."/>
            <person name="Altermann E."/>
            <person name="Rakonjac J."/>
            <person name="Attwood G.T."/>
        </authorList>
    </citation>
    <scope>NUCLEOTIDE SEQUENCE [LARGE SCALE GENOMIC DNA]</scope>
    <source>
        <strain evidence="3">MB2003</strain>
    </source>
</reference>
<evidence type="ECO:0000313" key="2">
    <source>
        <dbReference type="EMBL" id="AOZ97392.1"/>
    </source>
</evidence>
<dbReference type="Gene3D" id="3.40.50.150">
    <property type="entry name" value="Vaccinia Virus protein VP39"/>
    <property type="match status" value="1"/>
</dbReference>
<dbReference type="OrthoDB" id="9777497at2"/>
<evidence type="ECO:0000313" key="3">
    <source>
        <dbReference type="Proteomes" id="UP000179284"/>
    </source>
</evidence>
<accession>A0A1D9P4H3</accession>
<keyword evidence="2" id="KW-0489">Methyltransferase</keyword>
<sequence length="261" mass="29686">MHFGSSNDTEAVKKQYATSKGLDIRIGFHNKYSTNKQGYSNWIISNYNIKRGMKVLELGCGTGGLWENHEDMVSRCGKLVLTDFSEGMLETARNNLGERDNIEYIQADIQYLPFEENSFDVVIANSMLYHVPDIDRGIREVRRVLKPGGVFYCATLGENNFPELLAEWFELGGEEFKPNHNFTMQNGGAVLGKSFADVKTVFYEDSLHVTDVEDLVEYLRSLASFKAILDLPVDKIRKILTEHIEDEAVDLPKEYGMFICQ</sequence>
<dbReference type="EMBL" id="CP017831">
    <property type="protein sequence ID" value="AOZ97392.1"/>
    <property type="molecule type" value="Genomic_DNA"/>
</dbReference>
<dbReference type="Pfam" id="PF08241">
    <property type="entry name" value="Methyltransf_11"/>
    <property type="match status" value="1"/>
</dbReference>
<dbReference type="KEGG" id="bhu:bhn_I2360"/>
<proteinExistence type="predicted"/>
<dbReference type="InterPro" id="IPR013216">
    <property type="entry name" value="Methyltransf_11"/>
</dbReference>
<gene>
    <name evidence="2" type="ORF">bhn_I2360</name>
</gene>
<keyword evidence="3" id="KW-1185">Reference proteome</keyword>
<keyword evidence="2" id="KW-0808">Transferase</keyword>
<dbReference type="InterPro" id="IPR029063">
    <property type="entry name" value="SAM-dependent_MTases_sf"/>
</dbReference>
<name>A0A1D9P4H3_9FIRM</name>
<dbReference type="Proteomes" id="UP000179284">
    <property type="component" value="Chromosome I"/>
</dbReference>